<protein>
    <submittedName>
        <fullName evidence="2">XRE family transcriptional regulator</fullName>
    </submittedName>
</protein>
<dbReference type="AlphaFoldDB" id="A0A413B1N2"/>
<dbReference type="Proteomes" id="UP000286581">
    <property type="component" value="Unassembled WGS sequence"/>
</dbReference>
<dbReference type="GO" id="GO:0003677">
    <property type="term" value="F:DNA binding"/>
    <property type="evidence" value="ECO:0007669"/>
    <property type="project" value="InterPro"/>
</dbReference>
<dbReference type="PROSITE" id="PS50943">
    <property type="entry name" value="HTH_CROC1"/>
    <property type="match status" value="1"/>
</dbReference>
<dbReference type="InterPro" id="IPR010982">
    <property type="entry name" value="Lambda_DNA-bd_dom_sf"/>
</dbReference>
<comment type="caution">
    <text evidence="2">The sequence shown here is derived from an EMBL/GenBank/DDBJ whole genome shotgun (WGS) entry which is preliminary data.</text>
</comment>
<evidence type="ECO:0000259" key="1">
    <source>
        <dbReference type="PROSITE" id="PS50943"/>
    </source>
</evidence>
<dbReference type="SMART" id="SM00530">
    <property type="entry name" value="HTH_XRE"/>
    <property type="match status" value="1"/>
</dbReference>
<organism evidence="2 3">
    <name type="scientific">Agathobacter rectalis</name>
    <dbReference type="NCBI Taxonomy" id="39491"/>
    <lineage>
        <taxon>Bacteria</taxon>
        <taxon>Bacillati</taxon>
        <taxon>Bacillota</taxon>
        <taxon>Clostridia</taxon>
        <taxon>Lachnospirales</taxon>
        <taxon>Lachnospiraceae</taxon>
        <taxon>Agathobacter</taxon>
    </lineage>
</organism>
<sequence length="113" mass="13369">MVGERIRYYRKRQKMTLRELGEKSGFENRGDVRIAQYENGSRVPRTGTLNRIAKALAFRRKNYSVRTVESVCFSRIITERKENLIPLLIWESKKTTVTENTKILMMKGFYMTI</sequence>
<name>A0A413B1N2_9FIRM</name>
<dbReference type="SUPFAM" id="SSF47413">
    <property type="entry name" value="lambda repressor-like DNA-binding domains"/>
    <property type="match status" value="1"/>
</dbReference>
<dbReference type="Gene3D" id="1.10.260.40">
    <property type="entry name" value="lambda repressor-like DNA-binding domains"/>
    <property type="match status" value="1"/>
</dbReference>
<dbReference type="InterPro" id="IPR001387">
    <property type="entry name" value="Cro/C1-type_HTH"/>
</dbReference>
<gene>
    <name evidence="2" type="ORF">DWV78_17425</name>
</gene>
<feature type="domain" description="HTH cro/C1-type" evidence="1">
    <location>
        <begin position="6"/>
        <end position="64"/>
    </location>
</feature>
<dbReference type="EMBL" id="QSAE01000216">
    <property type="protein sequence ID" value="RGW29718.1"/>
    <property type="molecule type" value="Genomic_DNA"/>
</dbReference>
<evidence type="ECO:0000313" key="2">
    <source>
        <dbReference type="EMBL" id="RGW29718.1"/>
    </source>
</evidence>
<evidence type="ECO:0000313" key="3">
    <source>
        <dbReference type="Proteomes" id="UP000286581"/>
    </source>
</evidence>
<accession>A0A413B1N2</accession>
<proteinExistence type="predicted"/>
<dbReference type="Pfam" id="PF01381">
    <property type="entry name" value="HTH_3"/>
    <property type="match status" value="1"/>
</dbReference>
<reference evidence="2 3" key="1">
    <citation type="submission" date="2018-08" db="EMBL/GenBank/DDBJ databases">
        <title>A genome reference for cultivated species of the human gut microbiota.</title>
        <authorList>
            <person name="Zou Y."/>
            <person name="Xue W."/>
            <person name="Luo G."/>
        </authorList>
    </citation>
    <scope>NUCLEOTIDE SEQUENCE [LARGE SCALE GENOMIC DNA]</scope>
    <source>
        <strain evidence="2 3">AF12-8</strain>
    </source>
</reference>
<dbReference type="CDD" id="cd00093">
    <property type="entry name" value="HTH_XRE"/>
    <property type="match status" value="1"/>
</dbReference>